<gene>
    <name evidence="3" type="ORF">LTR91_024182</name>
</gene>
<dbReference type="AlphaFoldDB" id="A0AAN6H287"/>
<dbReference type="EMBL" id="JAUJLE010000586">
    <property type="protein sequence ID" value="KAK0952838.1"/>
    <property type="molecule type" value="Genomic_DNA"/>
</dbReference>
<feature type="region of interest" description="Disordered" evidence="1">
    <location>
        <begin position="163"/>
        <end position="186"/>
    </location>
</feature>
<dbReference type="PANTHER" id="PTHR43283">
    <property type="entry name" value="BETA-LACTAMASE-RELATED"/>
    <property type="match status" value="1"/>
</dbReference>
<feature type="domain" description="Beta-lactamase-related" evidence="2">
    <location>
        <begin position="23"/>
        <end position="90"/>
    </location>
</feature>
<protein>
    <recommendedName>
        <fullName evidence="2">Beta-lactamase-related domain-containing protein</fullName>
    </recommendedName>
</protein>
<evidence type="ECO:0000313" key="3">
    <source>
        <dbReference type="EMBL" id="KAK0952838.1"/>
    </source>
</evidence>
<evidence type="ECO:0000256" key="1">
    <source>
        <dbReference type="SAM" id="MobiDB-lite"/>
    </source>
</evidence>
<dbReference type="InterPro" id="IPR001466">
    <property type="entry name" value="Beta-lactam-related"/>
</dbReference>
<feature type="compositionally biased region" description="Polar residues" evidence="1">
    <location>
        <begin position="163"/>
        <end position="178"/>
    </location>
</feature>
<dbReference type="Proteomes" id="UP001175353">
    <property type="component" value="Unassembled WGS sequence"/>
</dbReference>
<accession>A0AAN6H287</accession>
<dbReference type="InterPro" id="IPR050789">
    <property type="entry name" value="Diverse_Enzym_Activities"/>
</dbReference>
<keyword evidence="4" id="KW-1185">Reference proteome</keyword>
<dbReference type="SUPFAM" id="SSF56601">
    <property type="entry name" value="beta-lactamase/transpeptidase-like"/>
    <property type="match status" value="1"/>
</dbReference>
<dbReference type="Gene3D" id="3.40.710.10">
    <property type="entry name" value="DD-peptidase/beta-lactamase superfamily"/>
    <property type="match status" value="1"/>
</dbReference>
<evidence type="ECO:0000259" key="2">
    <source>
        <dbReference type="Pfam" id="PF00144"/>
    </source>
</evidence>
<dbReference type="PANTHER" id="PTHR43283:SF3">
    <property type="entry name" value="BETA-LACTAMASE FAMILY PROTEIN (AFU_ORTHOLOGUE AFUA_5G07500)"/>
    <property type="match status" value="1"/>
</dbReference>
<dbReference type="Pfam" id="PF00144">
    <property type="entry name" value="Beta-lactamase"/>
    <property type="match status" value="1"/>
</dbReference>
<sequence length="186" mass="19734">MVNEKAQEAVQKSLDGVTGDKSTGVAGIVFVAIDKEGKQIAASASGKTGLNNRGPMTMDTVFWIASCTKLLATMACLQAVEQGKLKLDDHKQVYELCPELEKVQVLEEGGKLVSHVSAPPTPVAKHMPATIIIPSQYIAIPDPQYRQSYNIFNNATSIPGSAANDPTATASANPTQQFPGLLPVGW</sequence>
<dbReference type="InterPro" id="IPR012338">
    <property type="entry name" value="Beta-lactam/transpept-like"/>
</dbReference>
<proteinExistence type="predicted"/>
<reference evidence="3" key="1">
    <citation type="submission" date="2023-06" db="EMBL/GenBank/DDBJ databases">
        <title>Black Yeasts Isolated from many extreme environments.</title>
        <authorList>
            <person name="Coleine C."/>
            <person name="Stajich J.E."/>
            <person name="Selbmann L."/>
        </authorList>
    </citation>
    <scope>NUCLEOTIDE SEQUENCE</scope>
    <source>
        <strain evidence="3">CCFEE 5200</strain>
    </source>
</reference>
<organism evidence="3 4">
    <name type="scientific">Friedmanniomyces endolithicus</name>
    <dbReference type="NCBI Taxonomy" id="329885"/>
    <lineage>
        <taxon>Eukaryota</taxon>
        <taxon>Fungi</taxon>
        <taxon>Dikarya</taxon>
        <taxon>Ascomycota</taxon>
        <taxon>Pezizomycotina</taxon>
        <taxon>Dothideomycetes</taxon>
        <taxon>Dothideomycetidae</taxon>
        <taxon>Mycosphaerellales</taxon>
        <taxon>Teratosphaeriaceae</taxon>
        <taxon>Friedmanniomyces</taxon>
    </lineage>
</organism>
<comment type="caution">
    <text evidence="3">The sequence shown here is derived from an EMBL/GenBank/DDBJ whole genome shotgun (WGS) entry which is preliminary data.</text>
</comment>
<name>A0AAN6H287_9PEZI</name>
<evidence type="ECO:0000313" key="4">
    <source>
        <dbReference type="Proteomes" id="UP001175353"/>
    </source>
</evidence>